<feature type="transmembrane region" description="Helical" evidence="1">
    <location>
        <begin position="141"/>
        <end position="158"/>
    </location>
</feature>
<feature type="transmembrane region" description="Helical" evidence="1">
    <location>
        <begin position="114"/>
        <end position="134"/>
    </location>
</feature>
<comment type="caution">
    <text evidence="2">The sequence shown here is derived from an EMBL/GenBank/DDBJ whole genome shotgun (WGS) entry which is preliminary data.</text>
</comment>
<evidence type="ECO:0000256" key="1">
    <source>
        <dbReference type="SAM" id="Phobius"/>
    </source>
</evidence>
<evidence type="ECO:0000313" key="2">
    <source>
        <dbReference type="EMBL" id="MBW0137896.1"/>
    </source>
</evidence>
<keyword evidence="3" id="KW-1185">Reference proteome</keyword>
<evidence type="ECO:0000313" key="3">
    <source>
        <dbReference type="Proteomes" id="UP000694287"/>
    </source>
</evidence>
<gene>
    <name evidence="2" type="ORF">I4I81_27045</name>
</gene>
<keyword evidence="1" id="KW-1133">Transmembrane helix</keyword>
<dbReference type="EMBL" id="JADQDK010000001">
    <property type="protein sequence ID" value="MBW0137896.1"/>
    <property type="molecule type" value="Genomic_DNA"/>
</dbReference>
<name>A0ABS6V079_9PSEU</name>
<feature type="transmembrane region" description="Helical" evidence="1">
    <location>
        <begin position="72"/>
        <end position="94"/>
    </location>
</feature>
<reference evidence="2 3" key="1">
    <citation type="submission" date="2020-11" db="EMBL/GenBank/DDBJ databases">
        <title>Pseudonocardia abyssalis sp. nov. and Pseudonocardia oceani sp. nov., description and phylogenomic analysis of two novel actinomycetes isolated from the deep Southern Ocean.</title>
        <authorList>
            <person name="Parra J."/>
        </authorList>
    </citation>
    <scope>NUCLEOTIDE SEQUENCE [LARGE SCALE GENOMIC DNA]</scope>
    <source>
        <strain evidence="2 3">KRD-168</strain>
    </source>
</reference>
<accession>A0ABS6V079</accession>
<sequence>MRPPLTIVLVALPGLLLAAVGYLVHPGFLDASTARAWWTVHVYLVPVFPLISLALWALLRGVTGPVAGLARVAAYGFATFYTALDVLSGIGAGLVVEAGVPELAGRLFGVGDALGHAGVWMLLAAAVLTGLALLPRDGVRVLPGAAVLAVACFPFMTGHIFHPVGVLAMLLVATGSGLMAAVRRSPPLASGGTP</sequence>
<keyword evidence="1" id="KW-0472">Membrane</keyword>
<proteinExistence type="predicted"/>
<feature type="transmembrane region" description="Helical" evidence="1">
    <location>
        <begin position="37"/>
        <end position="60"/>
    </location>
</feature>
<protein>
    <recommendedName>
        <fullName evidence="4">DUF4386 family protein</fullName>
    </recommendedName>
</protein>
<organism evidence="2 3">
    <name type="scientific">Pseudonocardia abyssalis</name>
    <dbReference type="NCBI Taxonomy" id="2792008"/>
    <lineage>
        <taxon>Bacteria</taxon>
        <taxon>Bacillati</taxon>
        <taxon>Actinomycetota</taxon>
        <taxon>Actinomycetes</taxon>
        <taxon>Pseudonocardiales</taxon>
        <taxon>Pseudonocardiaceae</taxon>
        <taxon>Pseudonocardia</taxon>
    </lineage>
</organism>
<evidence type="ECO:0008006" key="4">
    <source>
        <dbReference type="Google" id="ProtNLM"/>
    </source>
</evidence>
<dbReference type="RefSeq" id="WP_218603055.1">
    <property type="nucleotide sequence ID" value="NZ_JADQDJ010000102.1"/>
</dbReference>
<dbReference type="Proteomes" id="UP000694287">
    <property type="component" value="Unassembled WGS sequence"/>
</dbReference>
<keyword evidence="1" id="KW-0812">Transmembrane</keyword>